<accession>A0A3S5AHA2</accession>
<organism evidence="2 3">
    <name type="scientific">Protopolystoma xenopodis</name>
    <dbReference type="NCBI Taxonomy" id="117903"/>
    <lineage>
        <taxon>Eukaryota</taxon>
        <taxon>Metazoa</taxon>
        <taxon>Spiralia</taxon>
        <taxon>Lophotrochozoa</taxon>
        <taxon>Platyhelminthes</taxon>
        <taxon>Monogenea</taxon>
        <taxon>Polyopisthocotylea</taxon>
        <taxon>Polystomatidea</taxon>
        <taxon>Polystomatidae</taxon>
        <taxon>Protopolystoma</taxon>
    </lineage>
</organism>
<dbReference type="Proteomes" id="UP000784294">
    <property type="component" value="Unassembled WGS sequence"/>
</dbReference>
<evidence type="ECO:0000256" key="1">
    <source>
        <dbReference type="SAM" id="MobiDB-lite"/>
    </source>
</evidence>
<evidence type="ECO:0000313" key="2">
    <source>
        <dbReference type="EMBL" id="VEL16453.1"/>
    </source>
</evidence>
<comment type="caution">
    <text evidence="2">The sequence shown here is derived from an EMBL/GenBank/DDBJ whole genome shotgun (WGS) entry which is preliminary data.</text>
</comment>
<reference evidence="2" key="1">
    <citation type="submission" date="2018-11" db="EMBL/GenBank/DDBJ databases">
        <authorList>
            <consortium name="Pathogen Informatics"/>
        </authorList>
    </citation>
    <scope>NUCLEOTIDE SEQUENCE</scope>
</reference>
<keyword evidence="3" id="KW-1185">Reference proteome</keyword>
<dbReference type="AlphaFoldDB" id="A0A3S5AHA2"/>
<name>A0A3S5AHA2_9PLAT</name>
<proteinExistence type="predicted"/>
<dbReference type="EMBL" id="CAAALY010028509">
    <property type="protein sequence ID" value="VEL16453.1"/>
    <property type="molecule type" value="Genomic_DNA"/>
</dbReference>
<sequence length="90" mass="9928">MAGYENEASDHPLDQSLPQPEEMTKSHLINMKLPILQLETFGKTLLINVSTQTDRNSDSVNCQEHEAENVAVKTIGNLCNGLVWCASSNN</sequence>
<feature type="region of interest" description="Disordered" evidence="1">
    <location>
        <begin position="1"/>
        <end position="25"/>
    </location>
</feature>
<protein>
    <submittedName>
        <fullName evidence="2">Uncharacterized protein</fullName>
    </submittedName>
</protein>
<gene>
    <name evidence="2" type="ORF">PXEA_LOCUS9893</name>
</gene>
<evidence type="ECO:0000313" key="3">
    <source>
        <dbReference type="Proteomes" id="UP000784294"/>
    </source>
</evidence>